<keyword evidence="4 8" id="KW-0812">Transmembrane</keyword>
<dbReference type="InterPro" id="IPR005829">
    <property type="entry name" value="Sugar_transporter_CS"/>
</dbReference>
<keyword evidence="6 8" id="KW-1133">Transmembrane helix</keyword>
<keyword evidence="3" id="KW-1003">Cell membrane</keyword>
<feature type="transmembrane region" description="Helical" evidence="8">
    <location>
        <begin position="99"/>
        <end position="126"/>
    </location>
</feature>
<feature type="transmembrane region" description="Helical" evidence="8">
    <location>
        <begin position="413"/>
        <end position="431"/>
    </location>
</feature>
<feature type="transmembrane region" description="Helical" evidence="8">
    <location>
        <begin position="317"/>
        <end position="338"/>
    </location>
</feature>
<organism evidence="10 11">
    <name type="scientific">Pandoraea vervacti</name>
    <dbReference type="NCBI Taxonomy" id="656178"/>
    <lineage>
        <taxon>Bacteria</taxon>
        <taxon>Pseudomonadati</taxon>
        <taxon>Pseudomonadota</taxon>
        <taxon>Betaproteobacteria</taxon>
        <taxon>Burkholderiales</taxon>
        <taxon>Burkholderiaceae</taxon>
        <taxon>Pandoraea</taxon>
    </lineage>
</organism>
<dbReference type="InterPro" id="IPR051084">
    <property type="entry name" value="H+-coupled_symporters"/>
</dbReference>
<dbReference type="PROSITE" id="PS00216">
    <property type="entry name" value="SUGAR_TRANSPORT_1"/>
    <property type="match status" value="2"/>
</dbReference>
<keyword evidence="7 8" id="KW-0472">Membrane</keyword>
<evidence type="ECO:0000256" key="2">
    <source>
        <dbReference type="ARBA" id="ARBA00022448"/>
    </source>
</evidence>
<feature type="transmembrane region" description="Helical" evidence="8">
    <location>
        <begin position="63"/>
        <end position="87"/>
    </location>
</feature>
<feature type="transmembrane region" description="Helical" evidence="8">
    <location>
        <begin position="350"/>
        <end position="370"/>
    </location>
</feature>
<keyword evidence="2" id="KW-0813">Transport</keyword>
<dbReference type="SUPFAM" id="SSF103473">
    <property type="entry name" value="MFS general substrate transporter"/>
    <property type="match status" value="1"/>
</dbReference>
<feature type="transmembrane region" description="Helical" evidence="8">
    <location>
        <begin position="382"/>
        <end position="407"/>
    </location>
</feature>
<dbReference type="CDD" id="cd17368">
    <property type="entry name" value="MFS_CitA"/>
    <property type="match status" value="1"/>
</dbReference>
<dbReference type="InterPro" id="IPR036259">
    <property type="entry name" value="MFS_trans_sf"/>
</dbReference>
<evidence type="ECO:0000256" key="7">
    <source>
        <dbReference type="ARBA" id="ARBA00023136"/>
    </source>
</evidence>
<evidence type="ECO:0000256" key="4">
    <source>
        <dbReference type="ARBA" id="ARBA00022692"/>
    </source>
</evidence>
<dbReference type="NCBIfam" id="NF011656">
    <property type="entry name" value="PRK15075.1"/>
    <property type="match status" value="1"/>
</dbReference>
<feature type="transmembrane region" description="Helical" evidence="8">
    <location>
        <begin position="199"/>
        <end position="219"/>
    </location>
</feature>
<dbReference type="PROSITE" id="PS50850">
    <property type="entry name" value="MFS"/>
    <property type="match status" value="1"/>
</dbReference>
<evidence type="ECO:0000256" key="3">
    <source>
        <dbReference type="ARBA" id="ARBA00022475"/>
    </source>
</evidence>
<keyword evidence="11" id="KW-1185">Reference proteome</keyword>
<dbReference type="Pfam" id="PF00083">
    <property type="entry name" value="Sugar_tr"/>
    <property type="match status" value="1"/>
</dbReference>
<accession>A0ABM5SY28</accession>
<evidence type="ECO:0000256" key="8">
    <source>
        <dbReference type="SAM" id="Phobius"/>
    </source>
</evidence>
<dbReference type="InterPro" id="IPR005828">
    <property type="entry name" value="MFS_sugar_transport-like"/>
</dbReference>
<dbReference type="Proteomes" id="UP000035085">
    <property type="component" value="Chromosome"/>
</dbReference>
<keyword evidence="5" id="KW-0769">Symport</keyword>
<protein>
    <submittedName>
        <fullName evidence="10">MFS transporter</fullName>
    </submittedName>
</protein>
<evidence type="ECO:0000256" key="1">
    <source>
        <dbReference type="ARBA" id="ARBA00004651"/>
    </source>
</evidence>
<sequence>MAASPNRSAYSASAASASQASASKVATVIRVTSGNFMEMFDFFLFGFYATHISATFFPSGDEFASLMLTFMTFGAGFLMRPLGAIVLGAYVDRIGRRRGLIVTLSIMAMGTILIAFVPGFATIGYLAPLLVLVGRLLQGFSAGVELGGVSVYLSEMATPGHKGFYVSWQSASQQVAIIVAALLGYLLNKWMAPAQVADWGWRIPFFIGCLIVPVLFMIRRSLQETEAFLARKHRPSTREIFRSIVQNWGLVVAGTMLVAMTTVSFYLITVYTPTFGKSVLKLSTTDALIVTFCVGVSNFFWLPVMGALSDRVGRRPLLLVFTVLTILTAYPVMAWLVVTPTFGKMLVVELWLSFLYASYNGAMVVALTEIMPVDVRTAGFSLAYSLATALFGGFTPAVATGLIGLTGNKAAPGWWMTFAAVCGLIATRVLYRRRSVPNAATA</sequence>
<dbReference type="PANTHER" id="PTHR43528:SF6">
    <property type="entry name" value="CITRATE-PROTON SYMPORTER"/>
    <property type="match status" value="1"/>
</dbReference>
<feature type="transmembrane region" description="Helical" evidence="8">
    <location>
        <begin position="39"/>
        <end position="57"/>
    </location>
</feature>
<dbReference type="EMBL" id="CP010897">
    <property type="protein sequence ID" value="AJP57444.1"/>
    <property type="molecule type" value="Genomic_DNA"/>
</dbReference>
<dbReference type="InterPro" id="IPR020846">
    <property type="entry name" value="MFS_dom"/>
</dbReference>
<evidence type="ECO:0000256" key="5">
    <source>
        <dbReference type="ARBA" id="ARBA00022847"/>
    </source>
</evidence>
<evidence type="ECO:0000313" key="10">
    <source>
        <dbReference type="EMBL" id="AJP57444.1"/>
    </source>
</evidence>
<feature type="transmembrane region" description="Helical" evidence="8">
    <location>
        <begin position="165"/>
        <end position="187"/>
    </location>
</feature>
<name>A0ABM5SY28_9BURK</name>
<reference evidence="11" key="1">
    <citation type="submission" date="2015-02" db="EMBL/GenBank/DDBJ databases">
        <title>Complete Genome Sequencing of Pandoraea vervacti NS15 sp. nov.</title>
        <authorList>
            <person name="Chan K.-G."/>
        </authorList>
    </citation>
    <scope>NUCLEOTIDE SEQUENCE [LARGE SCALE GENOMIC DNA]</scope>
    <source>
        <strain evidence="11">NS15</strain>
    </source>
</reference>
<dbReference type="Gene3D" id="1.20.1250.20">
    <property type="entry name" value="MFS general substrate transporter like domains"/>
    <property type="match status" value="2"/>
</dbReference>
<gene>
    <name evidence="10" type="ORF">UC34_11275</name>
</gene>
<proteinExistence type="predicted"/>
<feature type="transmembrane region" description="Helical" evidence="8">
    <location>
        <begin position="132"/>
        <end position="153"/>
    </location>
</feature>
<feature type="domain" description="Major facilitator superfamily (MFS) profile" evidence="9">
    <location>
        <begin position="27"/>
        <end position="435"/>
    </location>
</feature>
<feature type="transmembrane region" description="Helical" evidence="8">
    <location>
        <begin position="287"/>
        <end position="305"/>
    </location>
</feature>
<comment type="subcellular location">
    <subcellularLocation>
        <location evidence="1">Cell membrane</location>
        <topology evidence="1">Multi-pass membrane protein</topology>
    </subcellularLocation>
</comment>
<evidence type="ECO:0000256" key="6">
    <source>
        <dbReference type="ARBA" id="ARBA00022989"/>
    </source>
</evidence>
<evidence type="ECO:0000313" key="11">
    <source>
        <dbReference type="Proteomes" id="UP000035085"/>
    </source>
</evidence>
<evidence type="ECO:0000259" key="9">
    <source>
        <dbReference type="PROSITE" id="PS50850"/>
    </source>
</evidence>
<dbReference type="PROSITE" id="PS00217">
    <property type="entry name" value="SUGAR_TRANSPORT_2"/>
    <property type="match status" value="1"/>
</dbReference>
<dbReference type="PANTHER" id="PTHR43528">
    <property type="entry name" value="ALPHA-KETOGLUTARATE PERMEASE"/>
    <property type="match status" value="1"/>
</dbReference>
<feature type="transmembrane region" description="Helical" evidence="8">
    <location>
        <begin position="240"/>
        <end position="267"/>
    </location>
</feature>